<keyword evidence="5" id="KW-1185">Reference proteome</keyword>
<dbReference type="OrthoDB" id="446244at2759"/>
<dbReference type="PANTHER" id="PTHR43146">
    <property type="entry name" value="CANCER-RELATED NUCLEOSIDE-TRIPHOSPHATASE"/>
    <property type="match status" value="1"/>
</dbReference>
<protein>
    <recommendedName>
        <fullName evidence="6">Nucleoside-triphosphatase</fullName>
    </recommendedName>
</protein>
<keyword evidence="3" id="KW-0067">ATP-binding</keyword>
<dbReference type="SUPFAM" id="SSF52540">
    <property type="entry name" value="P-loop containing nucleoside triphosphate hydrolases"/>
    <property type="match status" value="1"/>
</dbReference>
<accession>A0A015KJ96</accession>
<evidence type="ECO:0000256" key="2">
    <source>
        <dbReference type="ARBA" id="ARBA00022801"/>
    </source>
</evidence>
<evidence type="ECO:0000256" key="3">
    <source>
        <dbReference type="ARBA" id="ARBA00022840"/>
    </source>
</evidence>
<keyword evidence="1" id="KW-0547">Nucleotide-binding</keyword>
<dbReference type="Proteomes" id="UP000022910">
    <property type="component" value="Unassembled WGS sequence"/>
</dbReference>
<evidence type="ECO:0000256" key="1">
    <source>
        <dbReference type="ARBA" id="ARBA00022741"/>
    </source>
</evidence>
<comment type="caution">
    <text evidence="4">The sequence shown here is derived from an EMBL/GenBank/DDBJ whole genome shotgun (WGS) entry which is preliminary data.</text>
</comment>
<reference evidence="4 5" key="1">
    <citation type="submission" date="2014-02" db="EMBL/GenBank/DDBJ databases">
        <title>Single nucleus genome sequencing reveals high similarity among nuclei of an endomycorrhizal fungus.</title>
        <authorList>
            <person name="Lin K."/>
            <person name="Geurts R."/>
            <person name="Zhang Z."/>
            <person name="Limpens E."/>
            <person name="Saunders D.G."/>
            <person name="Mu D."/>
            <person name="Pang E."/>
            <person name="Cao H."/>
            <person name="Cha H."/>
            <person name="Lin T."/>
            <person name="Zhou Q."/>
            <person name="Shang Y."/>
            <person name="Li Y."/>
            <person name="Ivanov S."/>
            <person name="Sharma T."/>
            <person name="Velzen R.V."/>
            <person name="Ruijter N.D."/>
            <person name="Aanen D.K."/>
            <person name="Win J."/>
            <person name="Kamoun S."/>
            <person name="Bisseling T."/>
            <person name="Huang S."/>
        </authorList>
    </citation>
    <scope>NUCLEOTIDE SEQUENCE [LARGE SCALE GENOMIC DNA]</scope>
    <source>
        <strain evidence="5">DAOM197198w</strain>
    </source>
</reference>
<dbReference type="PANTHER" id="PTHR43146:SF1">
    <property type="entry name" value="CANCER-RELATED NUCLEOSIDE-TRIPHOSPHATASE"/>
    <property type="match status" value="1"/>
</dbReference>
<name>A0A015KJ96_RHIIW</name>
<dbReference type="Pfam" id="PF03266">
    <property type="entry name" value="NTPase_1"/>
    <property type="match status" value="1"/>
</dbReference>
<evidence type="ECO:0008006" key="6">
    <source>
        <dbReference type="Google" id="ProtNLM"/>
    </source>
</evidence>
<dbReference type="STRING" id="1432141.A0A015KJ96"/>
<organism evidence="4 5">
    <name type="scientific">Rhizophagus irregularis (strain DAOM 197198w)</name>
    <name type="common">Glomus intraradices</name>
    <dbReference type="NCBI Taxonomy" id="1432141"/>
    <lineage>
        <taxon>Eukaryota</taxon>
        <taxon>Fungi</taxon>
        <taxon>Fungi incertae sedis</taxon>
        <taxon>Mucoromycota</taxon>
        <taxon>Glomeromycotina</taxon>
        <taxon>Glomeromycetes</taxon>
        <taxon>Glomerales</taxon>
        <taxon>Glomeraceae</taxon>
        <taxon>Rhizophagus</taxon>
    </lineage>
</organism>
<sequence>MPSLFLTGKPRVGKSTIIRNLIKYLQTTYSETISTHGFYTSEVSKEPNNFRIGFDIITIDGQKGVLSRKKEYWIGNPPDNNTPKVGNYIINLKEFERLAIPSITTTIHNKEKKIEKNKLDVIIIDEVGKMECFSNDFNEIVRNLVLKDNDSKGNENIFVIGTVAMNHDGLAKEIRNKAGFGNFCESKDINKNLIIWEVTYDNRDYIVDNIVYELEKMIK</sequence>
<keyword evidence="2" id="KW-0378">Hydrolase</keyword>
<dbReference type="InterPro" id="IPR027417">
    <property type="entry name" value="P-loop_NTPase"/>
</dbReference>
<dbReference type="HOGENOM" id="CLU_103145_1_0_1"/>
<dbReference type="GO" id="GO:0017111">
    <property type="term" value="F:ribonucleoside triphosphate phosphatase activity"/>
    <property type="evidence" value="ECO:0007669"/>
    <property type="project" value="InterPro"/>
</dbReference>
<gene>
    <name evidence="4" type="ORF">RirG_186230</name>
</gene>
<evidence type="ECO:0000313" key="4">
    <source>
        <dbReference type="EMBL" id="EXX59741.1"/>
    </source>
</evidence>
<evidence type="ECO:0000313" key="5">
    <source>
        <dbReference type="Proteomes" id="UP000022910"/>
    </source>
</evidence>
<dbReference type="Gene3D" id="3.40.50.300">
    <property type="entry name" value="P-loop containing nucleotide triphosphate hydrolases"/>
    <property type="match status" value="1"/>
</dbReference>
<dbReference type="InterPro" id="IPR004948">
    <property type="entry name" value="Nuc-triphosphatase_THEP1"/>
</dbReference>
<dbReference type="GO" id="GO:0005524">
    <property type="term" value="F:ATP binding"/>
    <property type="evidence" value="ECO:0007669"/>
    <property type="project" value="UniProtKB-KW"/>
</dbReference>
<proteinExistence type="predicted"/>
<dbReference type="AlphaFoldDB" id="A0A015KJ96"/>
<dbReference type="EMBL" id="JEMT01026215">
    <property type="protein sequence ID" value="EXX59741.1"/>
    <property type="molecule type" value="Genomic_DNA"/>
</dbReference>